<evidence type="ECO:0000256" key="5">
    <source>
        <dbReference type="ARBA" id="ARBA00022723"/>
    </source>
</evidence>
<dbReference type="GO" id="GO:0005524">
    <property type="term" value="F:ATP binding"/>
    <property type="evidence" value="ECO:0007669"/>
    <property type="project" value="UniProtKB-KW"/>
</dbReference>
<feature type="domain" description="Thiaminase-2/PQQC" evidence="17">
    <location>
        <begin position="33"/>
        <end position="233"/>
    </location>
</feature>
<keyword evidence="5" id="KW-0479">Metal-binding</keyword>
<evidence type="ECO:0000256" key="15">
    <source>
        <dbReference type="SAM" id="MobiDB-lite"/>
    </source>
</evidence>
<keyword evidence="11" id="KW-0511">Multifunctional enzyme</keyword>
<proteinExistence type="inferred from homology"/>
<comment type="catalytic activity">
    <reaction evidence="14">
        <text>2-[(2R,5Z)-2-carboxy-4-methylthiazol-5(2H)-ylidene]ethyl phosphate + 4-amino-2-methyl-5-(diphosphooxymethyl)pyrimidine + 2 H(+) = thiamine phosphate + CO2 + diphosphate</text>
        <dbReference type="Rhea" id="RHEA:47844"/>
        <dbReference type="ChEBI" id="CHEBI:15378"/>
        <dbReference type="ChEBI" id="CHEBI:16526"/>
        <dbReference type="ChEBI" id="CHEBI:33019"/>
        <dbReference type="ChEBI" id="CHEBI:37575"/>
        <dbReference type="ChEBI" id="CHEBI:57841"/>
        <dbReference type="ChEBI" id="CHEBI:62899"/>
        <dbReference type="EC" id="2.5.1.3"/>
    </reaction>
</comment>
<dbReference type="InterPro" id="IPR013785">
    <property type="entry name" value="Aldolase_TIM"/>
</dbReference>
<evidence type="ECO:0000313" key="20">
    <source>
        <dbReference type="Proteomes" id="UP000006906"/>
    </source>
</evidence>
<evidence type="ECO:0000256" key="2">
    <source>
        <dbReference type="ARBA" id="ARBA00005165"/>
    </source>
</evidence>
<keyword evidence="10" id="KW-0784">Thiamine biosynthesis</keyword>
<name>A0A2K3DGU0_CHLRE</name>
<dbReference type="InterPro" id="IPR029056">
    <property type="entry name" value="Ribokinase-like"/>
</dbReference>
<evidence type="ECO:0000259" key="16">
    <source>
        <dbReference type="Pfam" id="PF02581"/>
    </source>
</evidence>
<dbReference type="CDD" id="cd19368">
    <property type="entry name" value="TenA_C_AtTH2-like"/>
    <property type="match status" value="1"/>
</dbReference>
<keyword evidence="6" id="KW-0547">Nucleotide-binding</keyword>
<dbReference type="SUPFAM" id="SSF51391">
    <property type="entry name" value="Thiamin phosphate synthase"/>
    <property type="match status" value="1"/>
</dbReference>
<dbReference type="Pfam" id="PF08543">
    <property type="entry name" value="Phos_pyr_kin"/>
    <property type="match status" value="1"/>
</dbReference>
<dbReference type="SUPFAM" id="SSF48613">
    <property type="entry name" value="Heme oxygenase-like"/>
    <property type="match status" value="1"/>
</dbReference>
<dbReference type="Proteomes" id="UP000006906">
    <property type="component" value="Chromosome 8"/>
</dbReference>
<dbReference type="PANTHER" id="PTHR20858:SF17">
    <property type="entry name" value="HYDROXYMETHYLPYRIMIDINE_PHOSPHOMETHYLPYRIMIDINE KINASE THI20-RELATED"/>
    <property type="match status" value="1"/>
</dbReference>
<dbReference type="InterPro" id="IPR036412">
    <property type="entry name" value="HAD-like_sf"/>
</dbReference>
<dbReference type="RefSeq" id="XP_042921921.1">
    <property type="nucleotide sequence ID" value="XM_043064920.1"/>
</dbReference>
<dbReference type="GO" id="GO:0009228">
    <property type="term" value="P:thiamine biosynthetic process"/>
    <property type="evidence" value="ECO:0000318"/>
    <property type="project" value="GO_Central"/>
</dbReference>
<evidence type="ECO:0000256" key="14">
    <source>
        <dbReference type="ARBA" id="ARBA00047883"/>
    </source>
</evidence>
<dbReference type="GO" id="GO:0004789">
    <property type="term" value="F:thiamine-phosphate diphosphorylase activity"/>
    <property type="evidence" value="ECO:0007669"/>
    <property type="project" value="UniProtKB-EC"/>
</dbReference>
<dbReference type="InterPro" id="IPR013749">
    <property type="entry name" value="PM/HMP-P_kinase-1"/>
</dbReference>
<keyword evidence="20" id="KW-1185">Reference proteome</keyword>
<dbReference type="GeneID" id="66054353"/>
<evidence type="ECO:0000256" key="12">
    <source>
        <dbReference type="ARBA" id="ARBA00047334"/>
    </source>
</evidence>
<keyword evidence="8" id="KW-0067">ATP-binding</keyword>
<feature type="domain" description="Thiamine phosphate synthase/TenI" evidence="16">
    <location>
        <begin position="966"/>
        <end position="1148"/>
    </location>
</feature>
<dbReference type="Gene3D" id="1.20.910.10">
    <property type="entry name" value="Heme oxygenase-like"/>
    <property type="match status" value="1"/>
</dbReference>
<evidence type="ECO:0000256" key="1">
    <source>
        <dbReference type="ARBA" id="ARBA00001946"/>
    </source>
</evidence>
<dbReference type="Pfam" id="PF03070">
    <property type="entry name" value="TENA_THI-4"/>
    <property type="match status" value="1"/>
</dbReference>
<dbReference type="STRING" id="3055.A0A2K3DGU0"/>
<dbReference type="SUPFAM" id="SSF53613">
    <property type="entry name" value="Ribokinase-like"/>
    <property type="match status" value="1"/>
</dbReference>
<protein>
    <recommendedName>
        <fullName evidence="3">thiamine phosphate synthase</fullName>
        <ecNumber evidence="3">2.5.1.3</ecNumber>
    </recommendedName>
</protein>
<evidence type="ECO:0000256" key="9">
    <source>
        <dbReference type="ARBA" id="ARBA00022842"/>
    </source>
</evidence>
<evidence type="ECO:0000259" key="18">
    <source>
        <dbReference type="Pfam" id="PF08543"/>
    </source>
</evidence>
<dbReference type="CDD" id="cd01169">
    <property type="entry name" value="HMPP_kinase"/>
    <property type="match status" value="1"/>
</dbReference>
<dbReference type="HAMAP" id="MF_00097">
    <property type="entry name" value="TMP_synthase"/>
    <property type="match status" value="1"/>
</dbReference>
<dbReference type="GO" id="GO:0005829">
    <property type="term" value="C:cytosol"/>
    <property type="evidence" value="ECO:0000318"/>
    <property type="project" value="GO_Central"/>
</dbReference>
<comment type="catalytic activity">
    <reaction evidence="13">
        <text>2-(2-carboxy-4-methylthiazol-5-yl)ethyl phosphate + 4-amino-2-methyl-5-(diphosphooxymethyl)pyrimidine + 2 H(+) = thiamine phosphate + CO2 + diphosphate</text>
        <dbReference type="Rhea" id="RHEA:47848"/>
        <dbReference type="ChEBI" id="CHEBI:15378"/>
        <dbReference type="ChEBI" id="CHEBI:16526"/>
        <dbReference type="ChEBI" id="CHEBI:33019"/>
        <dbReference type="ChEBI" id="CHEBI:37575"/>
        <dbReference type="ChEBI" id="CHEBI:57841"/>
        <dbReference type="ChEBI" id="CHEBI:62890"/>
        <dbReference type="EC" id="2.5.1.3"/>
    </reaction>
</comment>
<evidence type="ECO:0000256" key="11">
    <source>
        <dbReference type="ARBA" id="ARBA00023268"/>
    </source>
</evidence>
<evidence type="ECO:0000313" key="19">
    <source>
        <dbReference type="EMBL" id="PNW79760.1"/>
    </source>
</evidence>
<dbReference type="Gene3D" id="3.20.20.70">
    <property type="entry name" value="Aldolase class I"/>
    <property type="match status" value="1"/>
</dbReference>
<dbReference type="Gramene" id="PNW79760">
    <property type="protein sequence ID" value="PNW79760"/>
    <property type="gene ID" value="CHLRE_08g365600v5"/>
</dbReference>
<dbReference type="InterPro" id="IPR034291">
    <property type="entry name" value="TMP_synthase"/>
</dbReference>
<comment type="pathway">
    <text evidence="2">Cofactor biosynthesis; thiamine diphosphate biosynthesis; thiamine phosphate from 4-amino-2-methyl-5-diphosphomethylpyrimidine and 4-methyl-5-(2-phosphoethyl)-thiazole: step 1/1.</text>
</comment>
<dbReference type="NCBIfam" id="TIGR00693">
    <property type="entry name" value="thiE"/>
    <property type="match status" value="1"/>
</dbReference>
<dbReference type="GO" id="GO:0009229">
    <property type="term" value="P:thiamine diphosphate biosynthetic process"/>
    <property type="evidence" value="ECO:0007669"/>
    <property type="project" value="UniProtKB-UniPathway"/>
</dbReference>
<dbReference type="Gene3D" id="3.40.50.1000">
    <property type="entry name" value="HAD superfamily/HAD-like"/>
    <property type="match status" value="1"/>
</dbReference>
<dbReference type="KEGG" id="cre:CHLRE_08g365600v5"/>
<dbReference type="InterPro" id="IPR004399">
    <property type="entry name" value="HMP/HMP-P_kinase_dom"/>
</dbReference>
<dbReference type="EC" id="2.5.1.3" evidence="3"/>
<organism evidence="19 20">
    <name type="scientific">Chlamydomonas reinhardtii</name>
    <name type="common">Chlamydomonas smithii</name>
    <dbReference type="NCBI Taxonomy" id="3055"/>
    <lineage>
        <taxon>Eukaryota</taxon>
        <taxon>Viridiplantae</taxon>
        <taxon>Chlorophyta</taxon>
        <taxon>core chlorophytes</taxon>
        <taxon>Chlorophyceae</taxon>
        <taxon>CS clade</taxon>
        <taxon>Chlamydomonadales</taxon>
        <taxon>Chlamydomonadaceae</taxon>
        <taxon>Chlamydomonas</taxon>
    </lineage>
</organism>
<dbReference type="SUPFAM" id="SSF56784">
    <property type="entry name" value="HAD-like"/>
    <property type="match status" value="1"/>
</dbReference>
<dbReference type="InterPro" id="IPR023214">
    <property type="entry name" value="HAD_sf"/>
</dbReference>
<evidence type="ECO:0000256" key="3">
    <source>
        <dbReference type="ARBA" id="ARBA00012830"/>
    </source>
</evidence>
<dbReference type="Pfam" id="PF02581">
    <property type="entry name" value="TMP-TENI"/>
    <property type="match status" value="1"/>
</dbReference>
<feature type="domain" description="Pyridoxamine kinase/Phosphomethylpyrimidine kinase" evidence="18">
    <location>
        <begin position="626"/>
        <end position="899"/>
    </location>
</feature>
<dbReference type="GO" id="GO:0046872">
    <property type="term" value="F:metal ion binding"/>
    <property type="evidence" value="ECO:0007669"/>
    <property type="project" value="UniProtKB-KW"/>
</dbReference>
<dbReference type="FunFam" id="3.20.20.70:FF:000096">
    <property type="entry name" value="Thiamine-phosphate synthase"/>
    <property type="match status" value="1"/>
</dbReference>
<accession>A0A2K3DGU0</accession>
<reference evidence="19 20" key="1">
    <citation type="journal article" date="2007" name="Science">
        <title>The Chlamydomonas genome reveals the evolution of key animal and plant functions.</title>
        <authorList>
            <person name="Merchant S.S."/>
            <person name="Prochnik S.E."/>
            <person name="Vallon O."/>
            <person name="Harris E.H."/>
            <person name="Karpowicz S.J."/>
            <person name="Witman G.B."/>
            <person name="Terry A."/>
            <person name="Salamov A."/>
            <person name="Fritz-Laylin L.K."/>
            <person name="Marechal-Drouard L."/>
            <person name="Marshall W.F."/>
            <person name="Qu L.H."/>
            <person name="Nelson D.R."/>
            <person name="Sanderfoot A.A."/>
            <person name="Spalding M.H."/>
            <person name="Kapitonov V.V."/>
            <person name="Ren Q."/>
            <person name="Ferris P."/>
            <person name="Lindquist E."/>
            <person name="Shapiro H."/>
            <person name="Lucas S.M."/>
            <person name="Grimwood J."/>
            <person name="Schmutz J."/>
            <person name="Cardol P."/>
            <person name="Cerutti H."/>
            <person name="Chanfreau G."/>
            <person name="Chen C.L."/>
            <person name="Cognat V."/>
            <person name="Croft M.T."/>
            <person name="Dent R."/>
            <person name="Dutcher S."/>
            <person name="Fernandez E."/>
            <person name="Fukuzawa H."/>
            <person name="Gonzalez-Ballester D."/>
            <person name="Gonzalez-Halphen D."/>
            <person name="Hallmann A."/>
            <person name="Hanikenne M."/>
            <person name="Hippler M."/>
            <person name="Inwood W."/>
            <person name="Jabbari K."/>
            <person name="Kalanon M."/>
            <person name="Kuras R."/>
            <person name="Lefebvre P.A."/>
            <person name="Lemaire S.D."/>
            <person name="Lobanov A.V."/>
            <person name="Lohr M."/>
            <person name="Manuell A."/>
            <person name="Meier I."/>
            <person name="Mets L."/>
            <person name="Mittag M."/>
            <person name="Mittelmeier T."/>
            <person name="Moroney J.V."/>
            <person name="Moseley J."/>
            <person name="Napoli C."/>
            <person name="Nedelcu A.M."/>
            <person name="Niyogi K."/>
            <person name="Novoselov S.V."/>
            <person name="Paulsen I.T."/>
            <person name="Pazour G."/>
            <person name="Purton S."/>
            <person name="Ral J.P."/>
            <person name="Riano-Pachon D.M."/>
            <person name="Riekhof W."/>
            <person name="Rymarquis L."/>
            <person name="Schroda M."/>
            <person name="Stern D."/>
            <person name="Umen J."/>
            <person name="Willows R."/>
            <person name="Wilson N."/>
            <person name="Zimmer S.L."/>
            <person name="Allmer J."/>
            <person name="Balk J."/>
            <person name="Bisova K."/>
            <person name="Chen C.J."/>
            <person name="Elias M."/>
            <person name="Gendler K."/>
            <person name="Hauser C."/>
            <person name="Lamb M.R."/>
            <person name="Ledford H."/>
            <person name="Long J.C."/>
            <person name="Minagawa J."/>
            <person name="Page M.D."/>
            <person name="Pan J."/>
            <person name="Pootakham W."/>
            <person name="Roje S."/>
            <person name="Rose A."/>
            <person name="Stahlberg E."/>
            <person name="Terauchi A.M."/>
            <person name="Yang P."/>
            <person name="Ball S."/>
            <person name="Bowler C."/>
            <person name="Dieckmann C.L."/>
            <person name="Gladyshev V.N."/>
            <person name="Green P."/>
            <person name="Jorgensen R."/>
            <person name="Mayfield S."/>
            <person name="Mueller-Roeber B."/>
            <person name="Rajamani S."/>
            <person name="Sayre R.T."/>
            <person name="Brokstein P."/>
            <person name="Dubchak I."/>
            <person name="Goodstein D."/>
            <person name="Hornick L."/>
            <person name="Huang Y.W."/>
            <person name="Jhaveri J."/>
            <person name="Luo Y."/>
            <person name="Martinez D."/>
            <person name="Ngau W.C."/>
            <person name="Otillar B."/>
            <person name="Poliakov A."/>
            <person name="Porter A."/>
            <person name="Szajkowski L."/>
            <person name="Werner G."/>
            <person name="Zhou K."/>
            <person name="Grigoriev I.V."/>
            <person name="Rokhsar D.S."/>
            <person name="Grossman A.R."/>
        </authorList>
    </citation>
    <scope>NUCLEOTIDE SEQUENCE [LARGE SCALE GENOMIC DNA]</scope>
    <source>
        <strain evidence="20">CC-503</strain>
    </source>
</reference>
<evidence type="ECO:0000256" key="13">
    <source>
        <dbReference type="ARBA" id="ARBA00047851"/>
    </source>
</evidence>
<dbReference type="PANTHER" id="PTHR20858">
    <property type="entry name" value="PHOSPHOMETHYLPYRIMIDINE KINASE"/>
    <property type="match status" value="1"/>
</dbReference>
<evidence type="ECO:0000256" key="10">
    <source>
        <dbReference type="ARBA" id="ARBA00022977"/>
    </source>
</evidence>
<evidence type="ECO:0000259" key="17">
    <source>
        <dbReference type="Pfam" id="PF03070"/>
    </source>
</evidence>
<dbReference type="NCBIfam" id="TIGR00097">
    <property type="entry name" value="HMP-P_kinase"/>
    <property type="match status" value="1"/>
</dbReference>
<dbReference type="InParanoid" id="A0A2K3DGU0"/>
<dbReference type="Gene3D" id="3.40.1190.20">
    <property type="match status" value="1"/>
</dbReference>
<comment type="cofactor">
    <cofactor evidence="1">
        <name>Mg(2+)</name>
        <dbReference type="ChEBI" id="CHEBI:18420"/>
    </cofactor>
</comment>
<keyword evidence="7" id="KW-0418">Kinase</keyword>
<keyword evidence="9" id="KW-0460">Magnesium</keyword>
<comment type="catalytic activity">
    <reaction evidence="12">
        <text>4-methyl-5-(2-phosphooxyethyl)-thiazole + 4-amino-2-methyl-5-(diphosphooxymethyl)pyrimidine + H(+) = thiamine phosphate + diphosphate</text>
        <dbReference type="Rhea" id="RHEA:22328"/>
        <dbReference type="ChEBI" id="CHEBI:15378"/>
        <dbReference type="ChEBI" id="CHEBI:33019"/>
        <dbReference type="ChEBI" id="CHEBI:37575"/>
        <dbReference type="ChEBI" id="CHEBI:57841"/>
        <dbReference type="ChEBI" id="CHEBI:58296"/>
        <dbReference type="EC" id="2.5.1.3"/>
    </reaction>
</comment>
<dbReference type="InterPro" id="IPR036206">
    <property type="entry name" value="ThiamineP_synth_sf"/>
</dbReference>
<dbReference type="InterPro" id="IPR004305">
    <property type="entry name" value="Thiaminase-2/PQQC"/>
</dbReference>
<dbReference type="EMBL" id="CM008969">
    <property type="protein sequence ID" value="PNW79760.1"/>
    <property type="molecule type" value="Genomic_DNA"/>
</dbReference>
<sequence>MATYPAAGLPATDGLAKELWDNVQHEVFMSLHDPFVQGMAQGTLDKRAFQHYVAQDAYFLHYFARAYGIALSKALALDEQTFEDLTGLLRGVHEELQLHGSYAAKWGVDMTVAGTRPSAATKAYTDFLMDVADAGGQDGSVAEILAAMLPCARLYGFLGAALAGAHGPQAPDQAPPCHDYWEWVKTYSSQEYLSVPGLKERMFERLAGKGADKAKLLALYRRAMQLEAEFFAAQPYSPPPRRFSALVVDFDETCTARDTIGGLMRLAAAAAGQPGRATAGDAAWVSATSARLADAYVAAQGELLGRLLPEGAPDATCYDAAGLEALLAALSDFDAAMNGPVEECGILRGSTAAEVAAAGAGLQLRPQCREVLAGALGRGIPVHVLSVNWSDVYVGAALSAAAGSSSSSSSGSSSGALPVRLAGEGEAAAAAAAAAGPAAVELLCNSLQLDGSGLTTGALTKRVQSARDKRAALAELRARLPAASTAAAAADGSTDSGSSSNPAALVYVGDSTSDLGAMLDSDFGVVIGSNALLRRVCRRFGVRILPLAAAPLDPRRVPAGTLYEAVGGWAEIRAFLFGVERPGEAAAAVGGSAAVAAVGTAVGTAAVGTGGGSASLPRVLSIAGSDSGGGAGIQADIKAILSRGGFAMTALTALTAQNTHGVSAVHPVPPDFLRRQIDAVLGDLGADAVKTGMLPNAECVAVVAEAVRQYRGAGHALPLVVDPVLVSTSGHALAEGGAAAALLRQLIPLASLVTPNLPEAQALLGGEQIVDVEGMRRAAQQLQAMTGCAAVLVKGGHLRPPPPPPQPTANSNGHDGAAGSGILDPVAESVDVLYDGSTLHEFRGPWIHTANTHGTGCTLASAIAAELAKGLPLLPAVAAARAALLEALRASAPLALGSGVQRPFHHLHMLPVLAPAPAPAAASAAAAAATAGVSIAPPAAPGAGSGAGSGALGRVDLGLLTRQLRLYAVTDPHCNQKAGRSLLEAVTAAVRGGATILQIREKDIDGGDFFTEAAAALKVCRAYGVPLIINDRVDVALAVGAEGVHVGQSDLPAAVVRAMIGPSRILGVSVKTPEQAAAARAAGADYLGAGAVLPTGTKDTDVIGLGGLEAVAAAAAPLPIVAIGGVSAANAGDCVNAGCAGIAVVSAIFAQADAEGAARSLLAAVDEALATKQKR</sequence>
<evidence type="ECO:0000256" key="8">
    <source>
        <dbReference type="ARBA" id="ARBA00022840"/>
    </source>
</evidence>
<dbReference type="OrthoDB" id="10028886at2759"/>
<gene>
    <name evidence="19" type="ORF">CHLRE_08g365600v5</name>
</gene>
<evidence type="ECO:0000256" key="6">
    <source>
        <dbReference type="ARBA" id="ARBA00022741"/>
    </source>
</evidence>
<dbReference type="CDD" id="cd00564">
    <property type="entry name" value="TMP_TenI"/>
    <property type="match status" value="1"/>
</dbReference>
<dbReference type="GO" id="GO:0008902">
    <property type="term" value="F:hydroxymethylpyrimidine kinase activity"/>
    <property type="evidence" value="ECO:0000318"/>
    <property type="project" value="GO_Central"/>
</dbReference>
<dbReference type="AlphaFoldDB" id="A0A2K3DGU0"/>
<feature type="region of interest" description="Disordered" evidence="15">
    <location>
        <begin position="794"/>
        <end position="820"/>
    </location>
</feature>
<dbReference type="InterPro" id="IPR016084">
    <property type="entry name" value="Haem_Oase-like_multi-hlx"/>
</dbReference>
<evidence type="ECO:0000256" key="4">
    <source>
        <dbReference type="ARBA" id="ARBA00022679"/>
    </source>
</evidence>
<dbReference type="InterPro" id="IPR022998">
    <property type="entry name" value="ThiamineP_synth_TenI"/>
</dbReference>
<dbReference type="GO" id="GO:0008972">
    <property type="term" value="F:phosphomethylpyrimidine kinase activity"/>
    <property type="evidence" value="ECO:0000318"/>
    <property type="project" value="GO_Central"/>
</dbReference>
<evidence type="ECO:0000256" key="7">
    <source>
        <dbReference type="ARBA" id="ARBA00022777"/>
    </source>
</evidence>
<keyword evidence="4" id="KW-0808">Transferase</keyword>
<dbReference type="UniPathway" id="UPA00060">
    <property type="reaction ID" value="UER00141"/>
</dbReference>